<dbReference type="AlphaFoldDB" id="A0A8S2WZD6"/>
<name>A0A8S2WZD6_9BILA</name>
<organism evidence="3 4">
    <name type="scientific">Rotaria magnacalcarata</name>
    <dbReference type="NCBI Taxonomy" id="392030"/>
    <lineage>
        <taxon>Eukaryota</taxon>
        <taxon>Metazoa</taxon>
        <taxon>Spiralia</taxon>
        <taxon>Gnathifera</taxon>
        <taxon>Rotifera</taxon>
        <taxon>Eurotatoria</taxon>
        <taxon>Bdelloidea</taxon>
        <taxon>Philodinida</taxon>
        <taxon>Philodinidae</taxon>
        <taxon>Rotaria</taxon>
    </lineage>
</organism>
<evidence type="ECO:0000313" key="3">
    <source>
        <dbReference type="EMBL" id="CAF4468645.1"/>
    </source>
</evidence>
<proteinExistence type="predicted"/>
<feature type="signal peptide" evidence="2">
    <location>
        <begin position="1"/>
        <end position="20"/>
    </location>
</feature>
<keyword evidence="2" id="KW-0732">Signal</keyword>
<feature type="non-terminal residue" evidence="3">
    <location>
        <position position="128"/>
    </location>
</feature>
<dbReference type="Proteomes" id="UP000676336">
    <property type="component" value="Unassembled WGS sequence"/>
</dbReference>
<dbReference type="EMBL" id="CAJOBI010073492">
    <property type="protein sequence ID" value="CAF4468645.1"/>
    <property type="molecule type" value="Genomic_DNA"/>
</dbReference>
<evidence type="ECO:0000256" key="1">
    <source>
        <dbReference type="SAM" id="MobiDB-lite"/>
    </source>
</evidence>
<sequence length="128" mass="14205">GTRQYLLWLLIIANWNLVNAFPTTEEISPIKNSFEELRERYRRDAKNTITCDSSCTCQCSSTAAPQTSEVTSVGTTSSTTSTSTTSTIRVRVPALAVRQQALQQQVPRRLVPVPALAVRQQALRQQVP</sequence>
<reference evidence="3" key="1">
    <citation type="submission" date="2021-02" db="EMBL/GenBank/DDBJ databases">
        <authorList>
            <person name="Nowell W R."/>
        </authorList>
    </citation>
    <scope>NUCLEOTIDE SEQUENCE</scope>
</reference>
<evidence type="ECO:0000313" key="4">
    <source>
        <dbReference type="Proteomes" id="UP000676336"/>
    </source>
</evidence>
<feature type="non-terminal residue" evidence="3">
    <location>
        <position position="1"/>
    </location>
</feature>
<feature type="chain" id="PRO_5035866587" evidence="2">
    <location>
        <begin position="21"/>
        <end position="128"/>
    </location>
</feature>
<feature type="region of interest" description="Disordered" evidence="1">
    <location>
        <begin position="60"/>
        <end position="85"/>
    </location>
</feature>
<protein>
    <submittedName>
        <fullName evidence="3">Uncharacterized protein</fullName>
    </submittedName>
</protein>
<comment type="caution">
    <text evidence="3">The sequence shown here is derived from an EMBL/GenBank/DDBJ whole genome shotgun (WGS) entry which is preliminary data.</text>
</comment>
<gene>
    <name evidence="3" type="ORF">SMN809_LOCUS33482</name>
</gene>
<evidence type="ECO:0000256" key="2">
    <source>
        <dbReference type="SAM" id="SignalP"/>
    </source>
</evidence>
<accession>A0A8S2WZD6</accession>